<organism evidence="2 3">
    <name type="scientific">Dichomitus squalens</name>
    <dbReference type="NCBI Taxonomy" id="114155"/>
    <lineage>
        <taxon>Eukaryota</taxon>
        <taxon>Fungi</taxon>
        <taxon>Dikarya</taxon>
        <taxon>Basidiomycota</taxon>
        <taxon>Agaricomycotina</taxon>
        <taxon>Agaricomycetes</taxon>
        <taxon>Polyporales</taxon>
        <taxon>Polyporaceae</taxon>
        <taxon>Dichomitus</taxon>
    </lineage>
</organism>
<name>A0A4Q9QDL9_9APHY</name>
<evidence type="ECO:0000313" key="2">
    <source>
        <dbReference type="EMBL" id="TBU65829.1"/>
    </source>
</evidence>
<feature type="compositionally biased region" description="Pro residues" evidence="1">
    <location>
        <begin position="151"/>
        <end position="165"/>
    </location>
</feature>
<keyword evidence="3" id="KW-1185">Reference proteome</keyword>
<feature type="region of interest" description="Disordered" evidence="1">
    <location>
        <begin position="133"/>
        <end position="173"/>
    </location>
</feature>
<proteinExistence type="predicted"/>
<dbReference type="AlphaFoldDB" id="A0A4Q9QDL9"/>
<evidence type="ECO:0000256" key="1">
    <source>
        <dbReference type="SAM" id="MobiDB-lite"/>
    </source>
</evidence>
<feature type="compositionally biased region" description="Basic and acidic residues" evidence="1">
    <location>
        <begin position="1"/>
        <end position="11"/>
    </location>
</feature>
<dbReference type="EMBL" id="ML145084">
    <property type="protein sequence ID" value="TBU65829.1"/>
    <property type="molecule type" value="Genomic_DNA"/>
</dbReference>
<feature type="compositionally biased region" description="Low complexity" evidence="1">
    <location>
        <begin position="12"/>
        <end position="25"/>
    </location>
</feature>
<dbReference type="STRING" id="114155.A0A4Q9QDL9"/>
<dbReference type="Proteomes" id="UP000292082">
    <property type="component" value="Unassembled WGS sequence"/>
</dbReference>
<gene>
    <name evidence="2" type="ORF">BD310DRAFT_28614</name>
</gene>
<reference evidence="2 3" key="1">
    <citation type="submission" date="2019-01" db="EMBL/GenBank/DDBJ databases">
        <title>Draft genome sequences of three monokaryotic isolates of the white-rot basidiomycete fungus Dichomitus squalens.</title>
        <authorList>
            <consortium name="DOE Joint Genome Institute"/>
            <person name="Lopez S.C."/>
            <person name="Andreopoulos B."/>
            <person name="Pangilinan J."/>
            <person name="Lipzen A."/>
            <person name="Riley R."/>
            <person name="Ahrendt S."/>
            <person name="Ng V."/>
            <person name="Barry K."/>
            <person name="Daum C."/>
            <person name="Grigoriev I.V."/>
            <person name="Hilden K.S."/>
            <person name="Makela M.R."/>
            <person name="de Vries R.P."/>
        </authorList>
    </citation>
    <scope>NUCLEOTIDE SEQUENCE [LARGE SCALE GENOMIC DNA]</scope>
    <source>
        <strain evidence="2 3">CBS 464.89</strain>
    </source>
</reference>
<protein>
    <submittedName>
        <fullName evidence="2">Uncharacterized protein</fullName>
    </submittedName>
</protein>
<accession>A0A4Q9QDL9</accession>
<evidence type="ECO:0000313" key="3">
    <source>
        <dbReference type="Proteomes" id="UP000292082"/>
    </source>
</evidence>
<feature type="region of interest" description="Disordered" evidence="1">
    <location>
        <begin position="1"/>
        <end position="118"/>
    </location>
</feature>
<sequence length="230" mass="25429">MEPKPESRNDESQASQLLAAALLPRVPQPAPPVATPAEASQVQESPLHLHSDSNHSVHYHIHGLGATQSLYGSEDQPYPEGSQKENTPASWDKDKHSQPSSPSRAHPLPSYTPELRETPSNVFPLAKVAKEKKSCPKDLSVPKDLSSPKFDPNPPLNPRKTPLPAPCRSRTPQRRFLRQPRTSISLCLNLAKCLSYRPKRTVLLPSLSIYGLLESLIPFSVNPRLLQKSL</sequence>